<dbReference type="OrthoDB" id="424974at2759"/>
<dbReference type="EMBL" id="ML170258">
    <property type="protein sequence ID" value="TDL15896.1"/>
    <property type="molecule type" value="Genomic_DNA"/>
</dbReference>
<dbReference type="InterPro" id="IPR001138">
    <property type="entry name" value="Zn2Cys6_DnaBD"/>
</dbReference>
<evidence type="ECO:0000256" key="3">
    <source>
        <dbReference type="ARBA" id="ARBA00023242"/>
    </source>
</evidence>
<dbReference type="CDD" id="cd12148">
    <property type="entry name" value="fungal_TF_MHR"/>
    <property type="match status" value="1"/>
</dbReference>
<evidence type="ECO:0000313" key="7">
    <source>
        <dbReference type="Proteomes" id="UP000294933"/>
    </source>
</evidence>
<evidence type="ECO:0000256" key="2">
    <source>
        <dbReference type="ARBA" id="ARBA00022723"/>
    </source>
</evidence>
<dbReference type="Pfam" id="PF00172">
    <property type="entry name" value="Zn_clus"/>
    <property type="match status" value="1"/>
</dbReference>
<dbReference type="PANTHER" id="PTHR31001">
    <property type="entry name" value="UNCHARACTERIZED TRANSCRIPTIONAL REGULATORY PROTEIN"/>
    <property type="match status" value="1"/>
</dbReference>
<dbReference type="GO" id="GO:0008270">
    <property type="term" value="F:zinc ion binding"/>
    <property type="evidence" value="ECO:0007669"/>
    <property type="project" value="InterPro"/>
</dbReference>
<keyword evidence="3" id="KW-0539">Nucleus</keyword>
<dbReference type="PROSITE" id="PS50048">
    <property type="entry name" value="ZN2_CY6_FUNGAL_2"/>
    <property type="match status" value="1"/>
</dbReference>
<dbReference type="Gene3D" id="4.10.240.10">
    <property type="entry name" value="Zn(2)-C6 fungal-type DNA-binding domain"/>
    <property type="match status" value="1"/>
</dbReference>
<dbReference type="PROSITE" id="PS00463">
    <property type="entry name" value="ZN2_CY6_FUNGAL_1"/>
    <property type="match status" value="1"/>
</dbReference>
<evidence type="ECO:0000313" key="6">
    <source>
        <dbReference type="EMBL" id="TDL15896.1"/>
    </source>
</evidence>
<evidence type="ECO:0000259" key="5">
    <source>
        <dbReference type="PROSITE" id="PS50048"/>
    </source>
</evidence>
<dbReference type="SUPFAM" id="SSF57701">
    <property type="entry name" value="Zn2/Cys6 DNA-binding domain"/>
    <property type="match status" value="1"/>
</dbReference>
<protein>
    <recommendedName>
        <fullName evidence="5">Zn(2)-C6 fungal-type domain-containing protein</fullName>
    </recommendedName>
</protein>
<accession>A0A4Y7PLF9</accession>
<feature type="compositionally biased region" description="Polar residues" evidence="4">
    <location>
        <begin position="651"/>
        <end position="661"/>
    </location>
</feature>
<comment type="subcellular location">
    <subcellularLocation>
        <location evidence="1">Nucleus</location>
    </subcellularLocation>
</comment>
<dbReference type="InterPro" id="IPR036864">
    <property type="entry name" value="Zn2-C6_fun-type_DNA-bd_sf"/>
</dbReference>
<evidence type="ECO:0000256" key="1">
    <source>
        <dbReference type="ARBA" id="ARBA00004123"/>
    </source>
</evidence>
<dbReference type="PANTHER" id="PTHR31001:SF56">
    <property type="entry name" value="ZN(2)-C6 FUNGAL-TYPE DOMAIN-CONTAINING PROTEIN"/>
    <property type="match status" value="1"/>
</dbReference>
<proteinExistence type="predicted"/>
<dbReference type="GO" id="GO:0006351">
    <property type="term" value="P:DNA-templated transcription"/>
    <property type="evidence" value="ECO:0007669"/>
    <property type="project" value="InterPro"/>
</dbReference>
<dbReference type="GO" id="GO:0000981">
    <property type="term" value="F:DNA-binding transcription factor activity, RNA polymerase II-specific"/>
    <property type="evidence" value="ECO:0007669"/>
    <property type="project" value="InterPro"/>
</dbReference>
<dbReference type="GO" id="GO:0003677">
    <property type="term" value="F:DNA binding"/>
    <property type="evidence" value="ECO:0007669"/>
    <property type="project" value="InterPro"/>
</dbReference>
<dbReference type="InterPro" id="IPR007219">
    <property type="entry name" value="XnlR_reg_dom"/>
</dbReference>
<dbReference type="CDD" id="cd00067">
    <property type="entry name" value="GAL4"/>
    <property type="match status" value="1"/>
</dbReference>
<dbReference type="STRING" id="50990.A0A4Y7PLF9"/>
<feature type="region of interest" description="Disordered" evidence="4">
    <location>
        <begin position="682"/>
        <end position="738"/>
    </location>
</feature>
<feature type="compositionally biased region" description="Low complexity" evidence="4">
    <location>
        <begin position="682"/>
        <end position="726"/>
    </location>
</feature>
<feature type="region of interest" description="Disordered" evidence="4">
    <location>
        <begin position="648"/>
        <end position="668"/>
    </location>
</feature>
<name>A0A4Y7PLF9_9AGAM</name>
<reference evidence="6 7" key="1">
    <citation type="submission" date="2018-06" db="EMBL/GenBank/DDBJ databases">
        <title>A transcriptomic atlas of mushroom development highlights an independent origin of complex multicellularity.</title>
        <authorList>
            <consortium name="DOE Joint Genome Institute"/>
            <person name="Krizsan K."/>
            <person name="Almasi E."/>
            <person name="Merenyi Z."/>
            <person name="Sahu N."/>
            <person name="Viragh M."/>
            <person name="Koszo T."/>
            <person name="Mondo S."/>
            <person name="Kiss B."/>
            <person name="Balint B."/>
            <person name="Kues U."/>
            <person name="Barry K."/>
            <person name="Hegedus J.C."/>
            <person name="Henrissat B."/>
            <person name="Johnson J."/>
            <person name="Lipzen A."/>
            <person name="Ohm R."/>
            <person name="Nagy I."/>
            <person name="Pangilinan J."/>
            <person name="Yan J."/>
            <person name="Xiong Y."/>
            <person name="Grigoriev I.V."/>
            <person name="Hibbett D.S."/>
            <person name="Nagy L.G."/>
        </authorList>
    </citation>
    <scope>NUCLEOTIDE SEQUENCE [LARGE SCALE GENOMIC DNA]</scope>
    <source>
        <strain evidence="6 7">SZMC22713</strain>
    </source>
</reference>
<dbReference type="AlphaFoldDB" id="A0A4Y7PLF9"/>
<dbReference type="Pfam" id="PF04082">
    <property type="entry name" value="Fungal_trans"/>
    <property type="match status" value="1"/>
</dbReference>
<dbReference type="InterPro" id="IPR050613">
    <property type="entry name" value="Sec_Metabolite_Reg"/>
</dbReference>
<organism evidence="6 7">
    <name type="scientific">Rickenella mellea</name>
    <dbReference type="NCBI Taxonomy" id="50990"/>
    <lineage>
        <taxon>Eukaryota</taxon>
        <taxon>Fungi</taxon>
        <taxon>Dikarya</taxon>
        <taxon>Basidiomycota</taxon>
        <taxon>Agaricomycotina</taxon>
        <taxon>Agaricomycetes</taxon>
        <taxon>Hymenochaetales</taxon>
        <taxon>Rickenellaceae</taxon>
        <taxon>Rickenella</taxon>
    </lineage>
</organism>
<dbReference type="GO" id="GO:0005634">
    <property type="term" value="C:nucleus"/>
    <property type="evidence" value="ECO:0007669"/>
    <property type="project" value="UniProtKB-SubCell"/>
</dbReference>
<sequence length="825" mass="89427">MKRNSELEARRSRGEISCAECRRLKLRCDKKLPCSSCVRRGCPSICPNGVLSAGVGARFVLADTEQLHDQLHAMSTRIRELEDALAHSHALTPLSSSRHPLLASDLLSVKWGVSAASGSQGQQNDDDDQEPTNDNEILDAFGTLTVLESGGTRFLGRTGAAESLLLDGDSKDFATAPPPFTEYSGSPLRDSLAHLSSAWPFGPSLAPSSISDAQSVLTCHLPQWSRVSQLVPLYHAHLAWYFRVIERSQIEQELLPAFYPLSTTFDPTDNQDQLANPGPHELALLFMVFAMGAVSDLSLPPSNGEAYTYVILARAALSLSSVFESPSLSAVQAVALLGAYGVHAGRDATLEGSWLTMNVAVDMGVSIGLHQDAERWNLPPKIVERRRTVFWELLMLDHWQGLANGRPPKLRIDCAECKFPTHADARLLEDTDILGGMSAWKYEFARDVLSAITQRTCSAVPLRYSEIIALDRKLRAFKNPVRPPSTTPDAPGAAMRPIIDMQYFMICSYTEIALLYIHRNFFAQAVINSPDDPHRSPYAPSYLAAYHSATRLLTGLRAHFDWFPSLLSLYWPLWAHSITATVMIGSIVTRGPGSSMAPAALSALDLAVDTFVKAEGRVPMIKRGLPILQRLSTRAHLIYAQHRAGTIGNPVASNSPGAQSQEGDDDELSLVGGKTRVLPIRRSASPAISASRSDHSSSLSPPPSQATSSGVTAGISSASLSPPLISETQSASLSHPAESDSYDELMRYLSSEDLNADLPMDTSSQNIDIASWIWAPHIPFNLTTHKPADAENSLPFESTADNLGIGEAVDAEAWAALMRDAGLGP</sequence>
<dbReference type="Proteomes" id="UP000294933">
    <property type="component" value="Unassembled WGS sequence"/>
</dbReference>
<feature type="domain" description="Zn(2)-C6 fungal-type" evidence="5">
    <location>
        <begin position="17"/>
        <end position="46"/>
    </location>
</feature>
<gene>
    <name evidence="6" type="ORF">BD410DRAFT_795947</name>
</gene>
<keyword evidence="7" id="KW-1185">Reference proteome</keyword>
<dbReference type="SMART" id="SM00906">
    <property type="entry name" value="Fungal_trans"/>
    <property type="match status" value="1"/>
</dbReference>
<dbReference type="VEuPathDB" id="FungiDB:BD410DRAFT_795947"/>
<keyword evidence="2" id="KW-0479">Metal-binding</keyword>
<evidence type="ECO:0000256" key="4">
    <source>
        <dbReference type="SAM" id="MobiDB-lite"/>
    </source>
</evidence>